<proteinExistence type="predicted"/>
<evidence type="ECO:0000313" key="3">
    <source>
        <dbReference type="Proteomes" id="UP000294902"/>
    </source>
</evidence>
<evidence type="ECO:0000313" key="2">
    <source>
        <dbReference type="EMBL" id="TCT11614.1"/>
    </source>
</evidence>
<accession>A0A4R3MD08</accession>
<keyword evidence="3" id="KW-1185">Reference proteome</keyword>
<comment type="caution">
    <text evidence="2">The sequence shown here is derived from an EMBL/GenBank/DDBJ whole genome shotgun (WGS) entry which is preliminary data.</text>
</comment>
<feature type="domain" description="Reverse transcriptase" evidence="1">
    <location>
        <begin position="1"/>
        <end position="43"/>
    </location>
</feature>
<dbReference type="AlphaFoldDB" id="A0A4R3MD08"/>
<protein>
    <recommendedName>
        <fullName evidence="1">Reverse transcriptase domain-containing protein</fullName>
    </recommendedName>
</protein>
<dbReference type="InterPro" id="IPR000477">
    <property type="entry name" value="RT_dom"/>
</dbReference>
<sequence>MKTLGKRLGKFGLTLAEEKTKMIRFSRFEKEKNDTFDFLGFTFRWEKSRKGKDIITHKTSKKGFKRTIQKFKE</sequence>
<reference evidence="2 3" key="1">
    <citation type="submission" date="2019-03" db="EMBL/GenBank/DDBJ databases">
        <title>Genomic Encyclopedia of Type Strains, Phase IV (KMG-IV): sequencing the most valuable type-strain genomes for metagenomic binning, comparative biology and taxonomic classification.</title>
        <authorList>
            <person name="Goeker M."/>
        </authorList>
    </citation>
    <scope>NUCLEOTIDE SEQUENCE [LARGE SCALE GENOMIC DNA]</scope>
    <source>
        <strain evidence="2 3">DSM 24629</strain>
    </source>
</reference>
<dbReference type="Proteomes" id="UP000294902">
    <property type="component" value="Unassembled WGS sequence"/>
</dbReference>
<name>A0A4R3MD08_9FIRM</name>
<gene>
    <name evidence="2" type="ORF">EDC18_1191</name>
</gene>
<dbReference type="PROSITE" id="PS50878">
    <property type="entry name" value="RT_POL"/>
    <property type="match status" value="1"/>
</dbReference>
<evidence type="ECO:0000259" key="1">
    <source>
        <dbReference type="PROSITE" id="PS50878"/>
    </source>
</evidence>
<dbReference type="OrthoDB" id="9793236at2"/>
<dbReference type="EMBL" id="SMAL01000019">
    <property type="protein sequence ID" value="TCT11614.1"/>
    <property type="molecule type" value="Genomic_DNA"/>
</dbReference>
<organism evidence="2 3">
    <name type="scientific">Natranaerovirga pectinivora</name>
    <dbReference type="NCBI Taxonomy" id="682400"/>
    <lineage>
        <taxon>Bacteria</taxon>
        <taxon>Bacillati</taxon>
        <taxon>Bacillota</taxon>
        <taxon>Clostridia</taxon>
        <taxon>Lachnospirales</taxon>
        <taxon>Natranaerovirgaceae</taxon>
        <taxon>Natranaerovirga</taxon>
    </lineage>
</organism>